<proteinExistence type="predicted"/>
<dbReference type="Proteomes" id="UP001334248">
    <property type="component" value="Unassembled WGS sequence"/>
</dbReference>
<comment type="caution">
    <text evidence="1">The sequence shown here is derived from an EMBL/GenBank/DDBJ whole genome shotgun (WGS) entry which is preliminary data.</text>
</comment>
<dbReference type="GeneID" id="89995368"/>
<sequence>METETVGSSRSRTPGSCPLLQPKQHCHTWHRKIFLEWVNERWLTKHSSAAGEHVKREKDPDNRPIDNAYSLDYFALLVELAILFPKYDFLSGKAELRSGPAVHCDKLWEPVKGGSTYVDPFYREESPSYKESRTLFFLGREVFDEGMRQQTLAGKVQSVVDHLVKEWDSLPTQLQSALESCPHWEWPGASTTAEIDKRCWKTWKRGRSYAGWLVSLRRAEYEVEARHSPTHSQLVIMVSVLW</sequence>
<keyword evidence="2" id="KW-1185">Reference proteome</keyword>
<dbReference type="RefSeq" id="XP_064732809.1">
    <property type="nucleotide sequence ID" value="XM_064870356.1"/>
</dbReference>
<evidence type="ECO:0000313" key="1">
    <source>
        <dbReference type="EMBL" id="KAK5944719.1"/>
    </source>
</evidence>
<accession>A0ABR0RWT3</accession>
<dbReference type="EMBL" id="JAVHJV010000002">
    <property type="protein sequence ID" value="KAK5944719.1"/>
    <property type="molecule type" value="Genomic_DNA"/>
</dbReference>
<gene>
    <name evidence="1" type="ORF">PMZ80_001919</name>
</gene>
<name>A0ABR0RWT3_9EURO</name>
<reference evidence="1 2" key="1">
    <citation type="journal article" date="2023" name="Res Sq">
        <title>Genomic and morphological characterization of Knufia obscura isolated from the Mars 2020 spacecraft assembly facility.</title>
        <authorList>
            <person name="Chander A.M."/>
            <person name="Teixeira M.M."/>
            <person name="Singh N.K."/>
            <person name="Williams M.P."/>
            <person name="Parker C.W."/>
            <person name="Leo P."/>
            <person name="Stajich J.E."/>
            <person name="Torok T."/>
            <person name="Tighe S."/>
            <person name="Mason C.E."/>
            <person name="Venkateswaran K."/>
        </authorList>
    </citation>
    <scope>NUCLEOTIDE SEQUENCE [LARGE SCALE GENOMIC DNA]</scope>
    <source>
        <strain evidence="1 2">CCFEE 5817</strain>
    </source>
</reference>
<evidence type="ECO:0000313" key="2">
    <source>
        <dbReference type="Proteomes" id="UP001334248"/>
    </source>
</evidence>
<organism evidence="1 2">
    <name type="scientific">Knufia obscura</name>
    <dbReference type="NCBI Taxonomy" id="1635080"/>
    <lineage>
        <taxon>Eukaryota</taxon>
        <taxon>Fungi</taxon>
        <taxon>Dikarya</taxon>
        <taxon>Ascomycota</taxon>
        <taxon>Pezizomycotina</taxon>
        <taxon>Eurotiomycetes</taxon>
        <taxon>Chaetothyriomycetidae</taxon>
        <taxon>Chaetothyriales</taxon>
        <taxon>Trichomeriaceae</taxon>
        <taxon>Knufia</taxon>
    </lineage>
</organism>
<protein>
    <submittedName>
        <fullName evidence="1">Uncharacterized protein</fullName>
    </submittedName>
</protein>